<feature type="chain" id="PRO_5001538460" description="alpha-1,2-Mannosidase" evidence="8">
    <location>
        <begin position="20"/>
        <end position="673"/>
    </location>
</feature>
<reference evidence="10" key="1">
    <citation type="submission" date="2013-12" db="EMBL/GenBank/DDBJ databases">
        <title>The Genome Sequence of Aphanomyces invadans NJM9701.</title>
        <authorList>
            <consortium name="The Broad Institute Genomics Platform"/>
            <person name="Russ C."/>
            <person name="Tyler B."/>
            <person name="van West P."/>
            <person name="Dieguez-Uribeondo J."/>
            <person name="Young S.K."/>
            <person name="Zeng Q."/>
            <person name="Gargeya S."/>
            <person name="Fitzgerald M."/>
            <person name="Abouelleil A."/>
            <person name="Alvarado L."/>
            <person name="Chapman S.B."/>
            <person name="Gainer-Dewar J."/>
            <person name="Goldberg J."/>
            <person name="Griggs A."/>
            <person name="Gujja S."/>
            <person name="Hansen M."/>
            <person name="Howarth C."/>
            <person name="Imamovic A."/>
            <person name="Ireland A."/>
            <person name="Larimer J."/>
            <person name="McCowan C."/>
            <person name="Murphy C."/>
            <person name="Pearson M."/>
            <person name="Poon T.W."/>
            <person name="Priest M."/>
            <person name="Roberts A."/>
            <person name="Saif S."/>
            <person name="Shea T."/>
            <person name="Sykes S."/>
            <person name="Wortman J."/>
            <person name="Nusbaum C."/>
            <person name="Birren B."/>
        </authorList>
    </citation>
    <scope>NUCLEOTIDE SEQUENCE [LARGE SCALE GENOMIC DNA]</scope>
    <source>
        <strain evidence="10">NJM9701</strain>
    </source>
</reference>
<dbReference type="PANTHER" id="PTHR45679">
    <property type="entry name" value="ER DEGRADATION-ENHANCING ALPHA-MANNOSIDASE-LIKE PROTEIN 2"/>
    <property type="match status" value="1"/>
</dbReference>
<evidence type="ECO:0000313" key="10">
    <source>
        <dbReference type="EMBL" id="ETW10014.1"/>
    </source>
</evidence>
<dbReference type="InterPro" id="IPR001382">
    <property type="entry name" value="Glyco_hydro_47"/>
</dbReference>
<name>A0A024UUK5_9STRA</name>
<keyword evidence="7" id="KW-0378">Hydrolase</keyword>
<keyword evidence="7" id="KW-0326">Glycosidase</keyword>
<dbReference type="InterPro" id="IPR044674">
    <property type="entry name" value="EDEM1/2/3"/>
</dbReference>
<dbReference type="InterPro" id="IPR046450">
    <property type="entry name" value="PA_dom_sf"/>
</dbReference>
<dbReference type="eggNOG" id="KOG2430">
    <property type="taxonomic scope" value="Eukaryota"/>
</dbReference>
<feature type="active site" evidence="5">
    <location>
        <position position="260"/>
    </location>
</feature>
<evidence type="ECO:0000256" key="4">
    <source>
        <dbReference type="ARBA" id="ARBA00023180"/>
    </source>
</evidence>
<evidence type="ECO:0000256" key="5">
    <source>
        <dbReference type="PIRSR" id="PIRSR601382-1"/>
    </source>
</evidence>
<dbReference type="OrthoDB" id="8118055at2759"/>
<comment type="similarity">
    <text evidence="2 7">Belongs to the glycosyl hydrolase 47 family.</text>
</comment>
<dbReference type="VEuPathDB" id="FungiDB:H310_00419"/>
<evidence type="ECO:0000256" key="7">
    <source>
        <dbReference type="RuleBase" id="RU361193"/>
    </source>
</evidence>
<dbReference type="GO" id="GO:0016020">
    <property type="term" value="C:membrane"/>
    <property type="evidence" value="ECO:0007669"/>
    <property type="project" value="InterPro"/>
</dbReference>
<dbReference type="Gene3D" id="1.50.10.10">
    <property type="match status" value="1"/>
</dbReference>
<keyword evidence="4" id="KW-0325">Glycoprotein</keyword>
<dbReference type="AlphaFoldDB" id="A0A024UUK5"/>
<evidence type="ECO:0000256" key="2">
    <source>
        <dbReference type="ARBA" id="ARBA00007658"/>
    </source>
</evidence>
<dbReference type="GO" id="GO:0005509">
    <property type="term" value="F:calcium ion binding"/>
    <property type="evidence" value="ECO:0007669"/>
    <property type="project" value="InterPro"/>
</dbReference>
<proteinExistence type="inferred from homology"/>
<dbReference type="Gene3D" id="3.50.30.30">
    <property type="match status" value="1"/>
</dbReference>
<feature type="active site" description="Proton donor" evidence="5">
    <location>
        <position position="120"/>
    </location>
</feature>
<feature type="active site" description="Proton donor" evidence="5">
    <location>
        <position position="357"/>
    </location>
</feature>
<evidence type="ECO:0000256" key="6">
    <source>
        <dbReference type="PIRSR" id="PIRSR601382-2"/>
    </source>
</evidence>
<dbReference type="GO" id="GO:0005975">
    <property type="term" value="P:carbohydrate metabolic process"/>
    <property type="evidence" value="ECO:0007669"/>
    <property type="project" value="InterPro"/>
</dbReference>
<feature type="binding site" evidence="6">
    <location>
        <position position="475"/>
    </location>
    <ligand>
        <name>Ca(2+)</name>
        <dbReference type="ChEBI" id="CHEBI:29108"/>
    </ligand>
</feature>
<dbReference type="EC" id="3.2.1.-" evidence="7"/>
<dbReference type="RefSeq" id="XP_008861425.1">
    <property type="nucleotide sequence ID" value="XM_008863203.1"/>
</dbReference>
<dbReference type="PRINTS" id="PR00747">
    <property type="entry name" value="GLYHDRLASE47"/>
</dbReference>
<dbReference type="STRING" id="157072.A0A024UUK5"/>
<feature type="active site" evidence="5">
    <location>
        <position position="379"/>
    </location>
</feature>
<protein>
    <recommendedName>
        <fullName evidence="7">alpha-1,2-Mannosidase</fullName>
        <ecNumber evidence="7">3.2.1.-</ecNumber>
    </recommendedName>
</protein>
<keyword evidence="8" id="KW-0732">Signal</keyword>
<comment type="subcellular location">
    <subcellularLocation>
        <location evidence="1">Endoplasmic reticulum</location>
    </subcellularLocation>
</comment>
<dbReference type="GeneID" id="20077469"/>
<keyword evidence="3" id="KW-0256">Endoplasmic reticulum</keyword>
<dbReference type="SUPFAM" id="SSF52025">
    <property type="entry name" value="PA domain"/>
    <property type="match status" value="1"/>
</dbReference>
<keyword evidence="6" id="KW-0106">Calcium</keyword>
<feature type="domain" description="PA" evidence="9">
    <location>
        <begin position="566"/>
        <end position="652"/>
    </location>
</feature>
<dbReference type="InterPro" id="IPR036026">
    <property type="entry name" value="Seven-hairpin_glycosidases"/>
</dbReference>
<sequence length="673" mass="74356">MRWLGAVVIAAAVGVLAHALHWTEKHHLQEKAKEMFFHGYNSYMTHAYPWDELKPLSCEGRRWDRKERGDLDDALGGFALTLIDSLSMLALVDPVEFEAAVTRVIHTVSFDRDVTVSVFETTIRVIGGLLSAHMLATSGAVGSIHLTYQGELVDLAVEVGTRLLPAFKTKTGLPVHRVNLKHGLVRNAPALTCPAAAGSLLLEFSVLSRLSNIPDFEDAALDAVLALWDRRSELNLLGSTINVHTGEWVHTHTGIGAGLDSFYEYLLKYYVMSGDSDFLDMFNQSYVSIEKHLLHPRDGYHREVDMSLGNQFVHSNRVSALQAFWPGLQVLAGDLAAAVYSHQQLFDLWNEFGALPELYDRSGTGSVVEWAKHYPLRPELAESTYHLYAATKDDKYLQIGRKLLQDIDDTSRVSCGYAAVGNVHDKRLEDRMDSFFLSETVKYLYLLFSNDTSVVIPKTAVNRNALPASHVVFTTEGHLFPVVPSLYQDATSKRRKFRKPHQDRTCAAPYSLGRLTSKNAHLDAAVTIRHGNLHIKTLSASPAQFGYKLSDGRIDGALYAALDDVQTACQDLSALAQAIRGKIVLVKRGNCSFTRKALYVQQVGGIGMIAVNSKSSGGRDRTAHRLYSLSDDGAGTHVTIPVVMVSKRDGLLLQNDVAHCDQELVVSLSMLLT</sequence>
<keyword evidence="6" id="KW-0479">Metal-binding</keyword>
<dbReference type="SUPFAM" id="SSF48225">
    <property type="entry name" value="Seven-hairpin glycosidases"/>
    <property type="match status" value="1"/>
</dbReference>
<dbReference type="Pfam" id="PF01532">
    <property type="entry name" value="Glyco_hydro_47"/>
    <property type="match status" value="1"/>
</dbReference>
<dbReference type="InterPro" id="IPR012341">
    <property type="entry name" value="6hp_glycosidase-like_sf"/>
</dbReference>
<accession>A0A024UUK5</accession>
<comment type="cofactor">
    <cofactor evidence="6">
        <name>Ca(2+)</name>
        <dbReference type="ChEBI" id="CHEBI:29108"/>
    </cofactor>
</comment>
<gene>
    <name evidence="10" type="ORF">H310_00419</name>
</gene>
<dbReference type="GO" id="GO:0004571">
    <property type="term" value="F:mannosyl-oligosaccharide 1,2-alpha-mannosidase activity"/>
    <property type="evidence" value="ECO:0007669"/>
    <property type="project" value="InterPro"/>
</dbReference>
<dbReference type="GO" id="GO:0044322">
    <property type="term" value="C:endoplasmic reticulum quality control compartment"/>
    <property type="evidence" value="ECO:0007669"/>
    <property type="project" value="GOC"/>
</dbReference>
<evidence type="ECO:0000256" key="3">
    <source>
        <dbReference type="ARBA" id="ARBA00022824"/>
    </source>
</evidence>
<dbReference type="GO" id="GO:1904380">
    <property type="term" value="P:endoplasmic reticulum mannose trimming"/>
    <property type="evidence" value="ECO:0007669"/>
    <property type="project" value="InterPro"/>
</dbReference>
<evidence type="ECO:0000256" key="8">
    <source>
        <dbReference type="SAM" id="SignalP"/>
    </source>
</evidence>
<feature type="signal peptide" evidence="8">
    <location>
        <begin position="1"/>
        <end position="19"/>
    </location>
</feature>
<dbReference type="InterPro" id="IPR003137">
    <property type="entry name" value="PA_domain"/>
</dbReference>
<dbReference type="PANTHER" id="PTHR45679:SF2">
    <property type="entry name" value="ER DEGRADATION-ENHANCING ALPHA-MANNOSIDASE-LIKE PROTEIN 3"/>
    <property type="match status" value="1"/>
</dbReference>
<evidence type="ECO:0000256" key="1">
    <source>
        <dbReference type="ARBA" id="ARBA00004240"/>
    </source>
</evidence>
<dbReference type="EMBL" id="KI913952">
    <property type="protein sequence ID" value="ETW10014.1"/>
    <property type="molecule type" value="Genomic_DNA"/>
</dbReference>
<evidence type="ECO:0000259" key="9">
    <source>
        <dbReference type="Pfam" id="PF02225"/>
    </source>
</evidence>
<organism evidence="10">
    <name type="scientific">Aphanomyces invadans</name>
    <dbReference type="NCBI Taxonomy" id="157072"/>
    <lineage>
        <taxon>Eukaryota</taxon>
        <taxon>Sar</taxon>
        <taxon>Stramenopiles</taxon>
        <taxon>Oomycota</taxon>
        <taxon>Saprolegniomycetes</taxon>
        <taxon>Saprolegniales</taxon>
        <taxon>Verrucalvaceae</taxon>
        <taxon>Aphanomyces</taxon>
    </lineage>
</organism>
<dbReference type="Pfam" id="PF02225">
    <property type="entry name" value="PA"/>
    <property type="match status" value="1"/>
</dbReference>